<dbReference type="AlphaFoldDB" id="A0A835PPC2"/>
<comment type="caution">
    <text evidence="2">The sequence shown here is derived from an EMBL/GenBank/DDBJ whole genome shotgun (WGS) entry which is preliminary data.</text>
</comment>
<organism evidence="2 3">
    <name type="scientific">Vanilla planifolia</name>
    <name type="common">Vanilla</name>
    <dbReference type="NCBI Taxonomy" id="51239"/>
    <lineage>
        <taxon>Eukaryota</taxon>
        <taxon>Viridiplantae</taxon>
        <taxon>Streptophyta</taxon>
        <taxon>Embryophyta</taxon>
        <taxon>Tracheophyta</taxon>
        <taxon>Spermatophyta</taxon>
        <taxon>Magnoliopsida</taxon>
        <taxon>Liliopsida</taxon>
        <taxon>Asparagales</taxon>
        <taxon>Orchidaceae</taxon>
        <taxon>Vanilloideae</taxon>
        <taxon>Vanilleae</taxon>
        <taxon>Vanilla</taxon>
    </lineage>
</organism>
<evidence type="ECO:0000313" key="3">
    <source>
        <dbReference type="Proteomes" id="UP000639772"/>
    </source>
</evidence>
<evidence type="ECO:0000313" key="2">
    <source>
        <dbReference type="EMBL" id="KAG0455881.1"/>
    </source>
</evidence>
<dbReference type="Proteomes" id="UP000639772">
    <property type="component" value="Chromosome 13"/>
</dbReference>
<dbReference type="InterPro" id="IPR010561">
    <property type="entry name" value="LIN-9/ALY1"/>
</dbReference>
<feature type="region of interest" description="Disordered" evidence="1">
    <location>
        <begin position="317"/>
        <end position="337"/>
    </location>
</feature>
<dbReference type="PANTHER" id="PTHR21689:SF5">
    <property type="entry name" value="PROTEIN ALWAYS EARLY 1-RELATED"/>
    <property type="match status" value="1"/>
</dbReference>
<sequence length="509" mass="55919">MATGYRGRIEGIVLWKCEAYGKGAYLIMAGKSKIDSPKNITHDHGSNVDPGTGRGTNTDDAQTECSTLISQQSGKSRHPEKEIGGSFLLGRSCSSGTSFEKATGISSSGRFDCAPLIPRLRRRLLRGDHSKKRGDGWEKEQTMKEKPRKGHGNCCNNSRKDPIFHVEGKKGRQTSIQVNNEHETLPAICENRASNIYAKRVAEQASVTEGFSIIHDDLQLEQLSIKGNVSGECQGSASLNDEHTVNSAKELVDSQALVSTHTSTSTELRSQEFIVYDAADLTCTPKLPIQQINVKYAADLSFATKVSCTWGQLESCSNHHEKSNPKHFRMRKNQSSPERLPCSLDINNLLHESSGSRVIGIVQGSQQKAANLVDVSIKRVENDSNATGMQRSSCPKNGGSRYHHQASICKLGQTGEMVDPSFLETVDSFYSKDESSSVANCGIPSRLISACVAALFMIQACSNTRLPPAEAMEILEHATRNLQPQWSQNLPIYREIEHLMRVIKTQENA</sequence>
<dbReference type="GO" id="GO:0006351">
    <property type="term" value="P:DNA-templated transcription"/>
    <property type="evidence" value="ECO:0007669"/>
    <property type="project" value="InterPro"/>
</dbReference>
<accession>A0A835PPC2</accession>
<name>A0A835PPC2_VANPL</name>
<protein>
    <submittedName>
        <fullName evidence="2">Uncharacterized protein</fullName>
    </submittedName>
</protein>
<dbReference type="GO" id="GO:0006357">
    <property type="term" value="P:regulation of transcription by RNA polymerase II"/>
    <property type="evidence" value="ECO:0007669"/>
    <property type="project" value="TreeGrafter"/>
</dbReference>
<reference evidence="2 3" key="1">
    <citation type="journal article" date="2020" name="Nat. Food">
        <title>A phased Vanilla planifolia genome enables genetic improvement of flavour and production.</title>
        <authorList>
            <person name="Hasing T."/>
            <person name="Tang H."/>
            <person name="Brym M."/>
            <person name="Khazi F."/>
            <person name="Huang T."/>
            <person name="Chambers A.H."/>
        </authorList>
    </citation>
    <scope>NUCLEOTIDE SEQUENCE [LARGE SCALE GENOMIC DNA]</scope>
    <source>
        <tissue evidence="2">Leaf</tissue>
    </source>
</reference>
<feature type="region of interest" description="Disordered" evidence="1">
    <location>
        <begin position="37"/>
        <end position="61"/>
    </location>
</feature>
<dbReference type="GO" id="GO:0051726">
    <property type="term" value="P:regulation of cell cycle"/>
    <property type="evidence" value="ECO:0007669"/>
    <property type="project" value="TreeGrafter"/>
</dbReference>
<dbReference type="OrthoDB" id="729622at2759"/>
<dbReference type="GO" id="GO:0005654">
    <property type="term" value="C:nucleoplasm"/>
    <property type="evidence" value="ECO:0007669"/>
    <property type="project" value="TreeGrafter"/>
</dbReference>
<feature type="compositionally biased region" description="Basic and acidic residues" evidence="1">
    <location>
        <begin position="125"/>
        <end position="145"/>
    </location>
</feature>
<dbReference type="GO" id="GO:0003677">
    <property type="term" value="F:DNA binding"/>
    <property type="evidence" value="ECO:0007669"/>
    <property type="project" value="TreeGrafter"/>
</dbReference>
<dbReference type="GO" id="GO:0017053">
    <property type="term" value="C:transcription repressor complex"/>
    <property type="evidence" value="ECO:0007669"/>
    <property type="project" value="InterPro"/>
</dbReference>
<dbReference type="EMBL" id="JADCNM010000013">
    <property type="protein sequence ID" value="KAG0455881.1"/>
    <property type="molecule type" value="Genomic_DNA"/>
</dbReference>
<proteinExistence type="predicted"/>
<evidence type="ECO:0000256" key="1">
    <source>
        <dbReference type="SAM" id="MobiDB-lite"/>
    </source>
</evidence>
<gene>
    <name evidence="2" type="ORF">HPP92_023669</name>
</gene>
<feature type="compositionally biased region" description="Basic and acidic residues" evidence="1">
    <location>
        <begin position="37"/>
        <end position="46"/>
    </location>
</feature>
<feature type="region of interest" description="Disordered" evidence="1">
    <location>
        <begin position="124"/>
        <end position="162"/>
    </location>
</feature>
<dbReference type="PANTHER" id="PTHR21689">
    <property type="entry name" value="LIN-9"/>
    <property type="match status" value="1"/>
</dbReference>